<dbReference type="EMBL" id="JASJOU010000009">
    <property type="protein sequence ID" value="MDJ1503677.1"/>
    <property type="molecule type" value="Genomic_DNA"/>
</dbReference>
<evidence type="ECO:0000259" key="3">
    <source>
        <dbReference type="SMART" id="SM00939"/>
    </source>
</evidence>
<accession>A0AAE3RAB2</accession>
<name>A0AAE3RAB2_9BACT</name>
<comment type="caution">
    <text evidence="4">The sequence shown here is derived from an EMBL/GenBank/DDBJ whole genome shotgun (WGS) entry which is preliminary data.</text>
</comment>
<sequence length="626" mass="71876">MKKTYYLLIALLVSISFIPSDVYAQEDIAAYIKNNYTKAIYYIPMRDGIKLCTIVYSPKDASQKYPIMLNRTPYSVGPYGENEYKTSMGPSDFFVKDGYIFAYQDVRGKYMSEGEFMDVRPHNPAKKGKKDIDESSDTYDTIEWLLKNVKNNNGKFGQWGISYPGFYTTMGVLSNHPALKAASPQAPVTDWFIGDDFHHNGAFFLPHFFNFMANFGKPRPQPRPTSPYRFNHGTPDGYQFFLNLGSLSHINSVYYKDSVAFWNEFRQHPNYDPFWQARNVRPHLKNVKPAVMTVGGWFDAENLFGALEIYKTIEKNNPGANNMLVMGPWFHGGWARSDGSFLGNASFVQKTSPFYRENIEFKFFQYHLKGKADPKLPEAYVFETGSNQWRTYDQWPPKNTQAKRLYLQGDHKLAFATPTADGDGGYDEYVSDPAHPVPFIEEIKTGMTREYMTDDQRFAARRPDVVVYTTDALTEDITIAGQVKPSLHVSTSGTDSDFIVKIIDVYPDTAAQFKEAKIPTAGYQMLVRGEPFRARFRNSYEKPEPFTPNQPTEVSFVMPDINHTFKKGHRIMIQIQSTWFPLVDRNPQKYVENIYDAKDSDYQKATQRIYHSPDKATYIELNVVGK</sequence>
<dbReference type="Gene3D" id="2.60.120.260">
    <property type="entry name" value="Galactose-binding domain-like"/>
    <property type="match status" value="1"/>
</dbReference>
<dbReference type="Gene3D" id="1.10.3020.10">
    <property type="entry name" value="alpha-amino acid ester hydrolase ( Helical cap domain)"/>
    <property type="match status" value="1"/>
</dbReference>
<dbReference type="Gene3D" id="3.40.50.1820">
    <property type="entry name" value="alpha/beta hydrolase"/>
    <property type="match status" value="1"/>
</dbReference>
<keyword evidence="1 4" id="KW-0378">Hydrolase</keyword>
<feature type="chain" id="PRO_5042194929" evidence="2">
    <location>
        <begin position="25"/>
        <end position="626"/>
    </location>
</feature>
<dbReference type="NCBIfam" id="TIGR00976">
    <property type="entry name" value="CocE_NonD"/>
    <property type="match status" value="1"/>
</dbReference>
<dbReference type="RefSeq" id="WP_314514291.1">
    <property type="nucleotide sequence ID" value="NZ_JASJOU010000009.1"/>
</dbReference>
<protein>
    <submittedName>
        <fullName evidence="4">CocE/NonD family hydrolase</fullName>
    </submittedName>
</protein>
<dbReference type="SUPFAM" id="SSF53474">
    <property type="entry name" value="alpha/beta-Hydrolases"/>
    <property type="match status" value="1"/>
</dbReference>
<gene>
    <name evidence="4" type="ORF">QNI22_23645</name>
</gene>
<evidence type="ECO:0000313" key="4">
    <source>
        <dbReference type="EMBL" id="MDJ1503677.1"/>
    </source>
</evidence>
<dbReference type="SMART" id="SM00939">
    <property type="entry name" value="PepX_C"/>
    <property type="match status" value="1"/>
</dbReference>
<dbReference type="InterPro" id="IPR005674">
    <property type="entry name" value="CocE/Ser_esterase"/>
</dbReference>
<organism evidence="4 5">
    <name type="scientific">Xanthocytophaga agilis</name>
    <dbReference type="NCBI Taxonomy" id="3048010"/>
    <lineage>
        <taxon>Bacteria</taxon>
        <taxon>Pseudomonadati</taxon>
        <taxon>Bacteroidota</taxon>
        <taxon>Cytophagia</taxon>
        <taxon>Cytophagales</taxon>
        <taxon>Rhodocytophagaceae</taxon>
        <taxon>Xanthocytophaga</taxon>
    </lineage>
</organism>
<dbReference type="InterPro" id="IPR000383">
    <property type="entry name" value="Xaa-Pro-like_dom"/>
</dbReference>
<feature type="signal peptide" evidence="2">
    <location>
        <begin position="1"/>
        <end position="24"/>
    </location>
</feature>
<dbReference type="GO" id="GO:0008239">
    <property type="term" value="F:dipeptidyl-peptidase activity"/>
    <property type="evidence" value="ECO:0007669"/>
    <property type="project" value="InterPro"/>
</dbReference>
<keyword evidence="5" id="KW-1185">Reference proteome</keyword>
<evidence type="ECO:0000256" key="2">
    <source>
        <dbReference type="SAM" id="SignalP"/>
    </source>
</evidence>
<keyword evidence="2" id="KW-0732">Signal</keyword>
<dbReference type="Pfam" id="PF08530">
    <property type="entry name" value="PepX_C"/>
    <property type="match status" value="1"/>
</dbReference>
<dbReference type="InterPro" id="IPR013736">
    <property type="entry name" value="Xaa-Pro_dipept_C"/>
</dbReference>
<dbReference type="Pfam" id="PF02129">
    <property type="entry name" value="Peptidase_S15"/>
    <property type="match status" value="1"/>
</dbReference>
<dbReference type="InterPro" id="IPR008979">
    <property type="entry name" value="Galactose-bd-like_sf"/>
</dbReference>
<dbReference type="InterPro" id="IPR029058">
    <property type="entry name" value="AB_hydrolase_fold"/>
</dbReference>
<proteinExistence type="predicted"/>
<dbReference type="Proteomes" id="UP001232063">
    <property type="component" value="Unassembled WGS sequence"/>
</dbReference>
<evidence type="ECO:0000313" key="5">
    <source>
        <dbReference type="Proteomes" id="UP001232063"/>
    </source>
</evidence>
<reference evidence="4" key="1">
    <citation type="submission" date="2023-05" db="EMBL/GenBank/DDBJ databases">
        <authorList>
            <person name="Zhang X."/>
        </authorList>
    </citation>
    <scope>NUCLEOTIDE SEQUENCE</scope>
    <source>
        <strain evidence="4">BD1B2-1</strain>
    </source>
</reference>
<dbReference type="AlphaFoldDB" id="A0AAE3RAB2"/>
<dbReference type="SUPFAM" id="SSF49785">
    <property type="entry name" value="Galactose-binding domain-like"/>
    <property type="match status" value="1"/>
</dbReference>
<evidence type="ECO:0000256" key="1">
    <source>
        <dbReference type="ARBA" id="ARBA00022801"/>
    </source>
</evidence>
<feature type="domain" description="Xaa-Pro dipeptidyl-peptidase C-terminal" evidence="3">
    <location>
        <begin position="361"/>
        <end position="620"/>
    </location>
</feature>